<evidence type="ECO:0000313" key="12">
    <source>
        <dbReference type="Proteomes" id="UP000177507"/>
    </source>
</evidence>
<keyword evidence="2" id="KW-0444">Lipid biosynthesis</keyword>
<keyword evidence="3" id="KW-0808">Transferase</keyword>
<evidence type="ECO:0000256" key="3">
    <source>
        <dbReference type="ARBA" id="ARBA00022679"/>
    </source>
</evidence>
<feature type="transmembrane region" description="Helical" evidence="10">
    <location>
        <begin position="48"/>
        <end position="72"/>
    </location>
</feature>
<evidence type="ECO:0000313" key="11">
    <source>
        <dbReference type="EMBL" id="OGN05742.1"/>
    </source>
</evidence>
<organism evidence="11 12">
    <name type="scientific">Candidatus Yanofskybacteria bacterium RIFCSPHIGHO2_01_FULL_44_17</name>
    <dbReference type="NCBI Taxonomy" id="1802668"/>
    <lineage>
        <taxon>Bacteria</taxon>
        <taxon>Candidatus Yanofskyibacteriota</taxon>
    </lineage>
</organism>
<dbReference type="PANTHER" id="PTHR30309">
    <property type="entry name" value="INNER MEMBRANE PROTEIN YGIH"/>
    <property type="match status" value="1"/>
</dbReference>
<dbReference type="EMBL" id="MGJI01000004">
    <property type="protein sequence ID" value="OGN05742.1"/>
    <property type="molecule type" value="Genomic_DNA"/>
</dbReference>
<keyword evidence="9" id="KW-1208">Phospholipid metabolism</keyword>
<dbReference type="PANTHER" id="PTHR30309:SF0">
    <property type="entry name" value="GLYCEROL-3-PHOSPHATE ACYLTRANSFERASE-RELATED"/>
    <property type="match status" value="1"/>
</dbReference>
<evidence type="ECO:0000256" key="4">
    <source>
        <dbReference type="ARBA" id="ARBA00022692"/>
    </source>
</evidence>
<dbReference type="GO" id="GO:0008654">
    <property type="term" value="P:phospholipid biosynthetic process"/>
    <property type="evidence" value="ECO:0007669"/>
    <property type="project" value="UniProtKB-KW"/>
</dbReference>
<feature type="transmembrane region" description="Helical" evidence="10">
    <location>
        <begin position="116"/>
        <end position="145"/>
    </location>
</feature>
<sequence>MSDLIILLVSGYLVGSISPGYFFGEIIKGVDIRKFNRLNTGATNTYHVVGPVFGIITGVIDFAKAPLVYYFAVSGLSGLSVLSYDLAISVGLAVVLGHIFPFYLGFRGGRGVASLYGLNAIILVPFNNFSFYSLTLFIGTVFYSIVISQRPEIKEALGEAPARKFLKLGGLIFPLGLLIISQSTMAWIAGAGFSTMFSFDILRFMSPRLNERYLRLKSLAKHKELKRFSGYTLFFFSIFIIFAFFDKNIAILSTIAFIVGDIFAPFGNVFSSKKLVGEKTWGGAGLVFLMAVVSGFFLKNLVLSALPAKIIVGSAFSATILDQMAFKIDDNILVPIGTAVILTLLWIH</sequence>
<feature type="transmembrane region" description="Helical" evidence="10">
    <location>
        <begin position="328"/>
        <end position="347"/>
    </location>
</feature>
<evidence type="ECO:0000256" key="2">
    <source>
        <dbReference type="ARBA" id="ARBA00022516"/>
    </source>
</evidence>
<feature type="transmembrane region" description="Helical" evidence="10">
    <location>
        <begin position="84"/>
        <end position="104"/>
    </location>
</feature>
<keyword evidence="6" id="KW-0443">Lipid metabolism</keyword>
<evidence type="ECO:0000256" key="10">
    <source>
        <dbReference type="SAM" id="Phobius"/>
    </source>
</evidence>
<comment type="caution">
    <text evidence="11">The sequence shown here is derived from an EMBL/GenBank/DDBJ whole genome shotgun (WGS) entry which is preliminary data.</text>
</comment>
<feature type="transmembrane region" description="Helical" evidence="10">
    <location>
        <begin position="251"/>
        <end position="269"/>
    </location>
</feature>
<keyword evidence="5 10" id="KW-1133">Transmembrane helix</keyword>
<dbReference type="GO" id="GO:0043772">
    <property type="term" value="F:acyl-phosphate glycerol-3-phosphate acyltransferase activity"/>
    <property type="evidence" value="ECO:0007669"/>
    <property type="project" value="InterPro"/>
</dbReference>
<reference evidence="11 12" key="1">
    <citation type="journal article" date="2016" name="Nat. Commun.">
        <title>Thousands of microbial genomes shed light on interconnected biogeochemical processes in an aquifer system.</title>
        <authorList>
            <person name="Anantharaman K."/>
            <person name="Brown C.T."/>
            <person name="Hug L.A."/>
            <person name="Sharon I."/>
            <person name="Castelle C.J."/>
            <person name="Probst A.J."/>
            <person name="Thomas B.C."/>
            <person name="Singh A."/>
            <person name="Wilkins M.J."/>
            <person name="Karaoz U."/>
            <person name="Brodie E.L."/>
            <person name="Williams K.H."/>
            <person name="Hubbard S.S."/>
            <person name="Banfield J.F."/>
        </authorList>
    </citation>
    <scope>NUCLEOTIDE SEQUENCE [LARGE SCALE GENOMIC DNA]</scope>
</reference>
<evidence type="ECO:0000256" key="9">
    <source>
        <dbReference type="ARBA" id="ARBA00023264"/>
    </source>
</evidence>
<proteinExistence type="predicted"/>
<evidence type="ECO:0000256" key="6">
    <source>
        <dbReference type="ARBA" id="ARBA00023098"/>
    </source>
</evidence>
<dbReference type="AlphaFoldDB" id="A0A1F8EXY6"/>
<evidence type="ECO:0000256" key="1">
    <source>
        <dbReference type="ARBA" id="ARBA00022475"/>
    </source>
</evidence>
<gene>
    <name evidence="11" type="ORF">A2831_03690</name>
</gene>
<feature type="transmembrane region" description="Helical" evidence="10">
    <location>
        <begin position="227"/>
        <end position="245"/>
    </location>
</feature>
<name>A0A1F8EXY6_9BACT</name>
<accession>A0A1F8EXY6</accession>
<dbReference type="Pfam" id="PF02660">
    <property type="entry name" value="G3P_acyltransf"/>
    <property type="match status" value="1"/>
</dbReference>
<dbReference type="SMART" id="SM01207">
    <property type="entry name" value="G3P_acyltransf"/>
    <property type="match status" value="1"/>
</dbReference>
<dbReference type="Proteomes" id="UP000177507">
    <property type="component" value="Unassembled WGS sequence"/>
</dbReference>
<dbReference type="InterPro" id="IPR003811">
    <property type="entry name" value="G3P_acylTferase_PlsY"/>
</dbReference>
<keyword evidence="7 10" id="KW-0472">Membrane</keyword>
<evidence type="ECO:0000256" key="7">
    <source>
        <dbReference type="ARBA" id="ARBA00023136"/>
    </source>
</evidence>
<protein>
    <submittedName>
        <fullName evidence="11">Uncharacterized protein</fullName>
    </submittedName>
</protein>
<feature type="transmembrane region" description="Helical" evidence="10">
    <location>
        <begin position="281"/>
        <end position="298"/>
    </location>
</feature>
<keyword evidence="1" id="KW-1003">Cell membrane</keyword>
<evidence type="ECO:0000256" key="5">
    <source>
        <dbReference type="ARBA" id="ARBA00022989"/>
    </source>
</evidence>
<evidence type="ECO:0000256" key="8">
    <source>
        <dbReference type="ARBA" id="ARBA00023209"/>
    </source>
</evidence>
<keyword evidence="8" id="KW-0594">Phospholipid biosynthesis</keyword>
<dbReference type="STRING" id="1802668.A2831_03690"/>
<dbReference type="GO" id="GO:0005886">
    <property type="term" value="C:plasma membrane"/>
    <property type="evidence" value="ECO:0007669"/>
    <property type="project" value="InterPro"/>
</dbReference>
<keyword evidence="4 10" id="KW-0812">Transmembrane</keyword>